<reference evidence="1 2" key="1">
    <citation type="submission" date="2019-08" db="EMBL/GenBank/DDBJ databases">
        <authorList>
            <person name="Peeters C."/>
        </authorList>
    </citation>
    <scope>NUCLEOTIDE SEQUENCE [LARGE SCALE GENOMIC DNA]</scope>
    <source>
        <strain evidence="1 2">LMG 31012</strain>
    </source>
</reference>
<gene>
    <name evidence="1" type="ORF">PEP31012_03312</name>
</gene>
<dbReference type="AlphaFoldDB" id="A0A5E4WGG6"/>
<accession>A0A5E4WGG6</accession>
<dbReference type="Proteomes" id="UP000400981">
    <property type="component" value="Unassembled WGS sequence"/>
</dbReference>
<evidence type="ECO:0000313" key="2">
    <source>
        <dbReference type="Proteomes" id="UP000400981"/>
    </source>
</evidence>
<dbReference type="EMBL" id="CABPSH010000008">
    <property type="protein sequence ID" value="VVE24127.1"/>
    <property type="molecule type" value="Genomic_DNA"/>
</dbReference>
<protein>
    <submittedName>
        <fullName evidence="1">Uncharacterized protein</fullName>
    </submittedName>
</protein>
<keyword evidence="2" id="KW-1185">Reference proteome</keyword>
<proteinExistence type="predicted"/>
<name>A0A5E4WGG6_9BURK</name>
<organism evidence="1 2">
    <name type="scientific">Pandoraea eparura</name>
    <dbReference type="NCBI Taxonomy" id="2508291"/>
    <lineage>
        <taxon>Bacteria</taxon>
        <taxon>Pseudomonadati</taxon>
        <taxon>Pseudomonadota</taxon>
        <taxon>Betaproteobacteria</taxon>
        <taxon>Burkholderiales</taxon>
        <taxon>Burkholderiaceae</taxon>
        <taxon>Pandoraea</taxon>
    </lineage>
</organism>
<evidence type="ECO:0000313" key="1">
    <source>
        <dbReference type="EMBL" id="VVE24127.1"/>
    </source>
</evidence>
<sequence length="30" mass="3666">MRDLVSDFRRPRVRKIGEKDLLPRLKREEG</sequence>